<dbReference type="Pfam" id="PF01578">
    <property type="entry name" value="Cytochrom_C_asm"/>
    <property type="match status" value="1"/>
</dbReference>
<keyword evidence="2" id="KW-0201">Cytochrome c-type biogenesis</keyword>
<dbReference type="PANTHER" id="PTHR43653:SF1">
    <property type="entry name" value="CYTOCHROME C-TYPE BIOGENESIS PROTEIN CCMF"/>
    <property type="match status" value="1"/>
</dbReference>
<proteinExistence type="inferred from homology"/>
<protein>
    <submittedName>
        <fullName evidence="5">Cytochrome c biogenesis protein CcsA</fullName>
    </submittedName>
</protein>
<name>A0ABD6C997_9EURY</name>
<dbReference type="PANTHER" id="PTHR43653">
    <property type="entry name" value="CYTOCHROME C ASSEMBLY PROTEIN-RELATED"/>
    <property type="match status" value="1"/>
</dbReference>
<dbReference type="RefSeq" id="WP_247376657.1">
    <property type="nucleotide sequence ID" value="NZ_JALLGV010000003.1"/>
</dbReference>
<organism evidence="5 6">
    <name type="scientific">Halorientalis brevis</name>
    <dbReference type="NCBI Taxonomy" id="1126241"/>
    <lineage>
        <taxon>Archaea</taxon>
        <taxon>Methanobacteriati</taxon>
        <taxon>Methanobacteriota</taxon>
        <taxon>Stenosarchaea group</taxon>
        <taxon>Halobacteria</taxon>
        <taxon>Halobacteriales</taxon>
        <taxon>Haloarculaceae</taxon>
        <taxon>Halorientalis</taxon>
    </lineage>
</organism>
<feature type="transmembrane region" description="Helical" evidence="3">
    <location>
        <begin position="318"/>
        <end position="341"/>
    </location>
</feature>
<dbReference type="InterPro" id="IPR003567">
    <property type="entry name" value="Cyt_c_biogenesis"/>
</dbReference>
<feature type="domain" description="Cytochrome c assembly protein" evidence="4">
    <location>
        <begin position="92"/>
        <end position="275"/>
    </location>
</feature>
<evidence type="ECO:0000313" key="5">
    <source>
        <dbReference type="EMBL" id="MFD1586030.1"/>
    </source>
</evidence>
<comment type="similarity">
    <text evidence="1">Belongs to the CcmF/CycK/Ccl1/NrfE/CcsA family.</text>
</comment>
<accession>A0ABD6C997</accession>
<feature type="transmembrane region" description="Helical" evidence="3">
    <location>
        <begin position="37"/>
        <end position="61"/>
    </location>
</feature>
<feature type="transmembrane region" description="Helical" evidence="3">
    <location>
        <begin position="507"/>
        <end position="527"/>
    </location>
</feature>
<evidence type="ECO:0000256" key="2">
    <source>
        <dbReference type="ARBA" id="ARBA00022748"/>
    </source>
</evidence>
<keyword evidence="3" id="KW-0472">Membrane</keyword>
<feature type="transmembrane region" description="Helical" evidence="3">
    <location>
        <begin position="179"/>
        <end position="200"/>
    </location>
</feature>
<comment type="caution">
    <text evidence="5">The sequence shown here is derived from an EMBL/GenBank/DDBJ whole genome shotgun (WGS) entry which is preliminary data.</text>
</comment>
<feature type="transmembrane region" description="Helical" evidence="3">
    <location>
        <begin position="221"/>
        <end position="248"/>
    </location>
</feature>
<keyword evidence="3" id="KW-1133">Transmembrane helix</keyword>
<dbReference type="InterPro" id="IPR002541">
    <property type="entry name" value="Cyt_c_assembly"/>
</dbReference>
<evidence type="ECO:0000259" key="4">
    <source>
        <dbReference type="Pfam" id="PF01578"/>
    </source>
</evidence>
<feature type="transmembrane region" description="Helical" evidence="3">
    <location>
        <begin position="749"/>
        <end position="766"/>
    </location>
</feature>
<evidence type="ECO:0000313" key="6">
    <source>
        <dbReference type="Proteomes" id="UP001597119"/>
    </source>
</evidence>
<feature type="transmembrane region" description="Helical" evidence="3">
    <location>
        <begin position="88"/>
        <end position="110"/>
    </location>
</feature>
<dbReference type="AlphaFoldDB" id="A0ABD6C997"/>
<feature type="transmembrane region" description="Helical" evidence="3">
    <location>
        <begin position="6"/>
        <end position="25"/>
    </location>
</feature>
<reference evidence="5 6" key="1">
    <citation type="journal article" date="2019" name="Int. J. Syst. Evol. Microbiol.">
        <title>The Global Catalogue of Microorganisms (GCM) 10K type strain sequencing project: providing services to taxonomists for standard genome sequencing and annotation.</title>
        <authorList>
            <consortium name="The Broad Institute Genomics Platform"/>
            <consortium name="The Broad Institute Genome Sequencing Center for Infectious Disease"/>
            <person name="Wu L."/>
            <person name="Ma J."/>
        </authorList>
    </citation>
    <scope>NUCLEOTIDE SEQUENCE [LARGE SCALE GENOMIC DNA]</scope>
    <source>
        <strain evidence="5 6">CGMCC 1.12125</strain>
    </source>
</reference>
<feature type="transmembrane region" description="Helical" evidence="3">
    <location>
        <begin position="254"/>
        <end position="272"/>
    </location>
</feature>
<dbReference type="Proteomes" id="UP001597119">
    <property type="component" value="Unassembled WGS sequence"/>
</dbReference>
<feature type="transmembrane region" description="Helical" evidence="3">
    <location>
        <begin position="427"/>
        <end position="446"/>
    </location>
</feature>
<gene>
    <name evidence="5" type="primary">ccsA</name>
    <name evidence="5" type="ORF">ACFR9U_03480</name>
</gene>
<keyword evidence="6" id="KW-1185">Reference proteome</keyword>
<evidence type="ECO:0000256" key="1">
    <source>
        <dbReference type="ARBA" id="ARBA00009186"/>
    </source>
</evidence>
<sequence length="791" mass="84125">MTTLGTAVLAGGTLLSLVATVLLAVGYVRRDDRFDAYVIRLVAGGSGLFVAALSLLTYQFVTTDYTNAYVWQNTADYLPLLYRVTGVYASNAGSLLLWATIASLVVAWATWRRGLADAPSRLVAALTTGAVAYFGTMLLLDSPFTHVSTVVSGGVPTTGNGLNPLLIDPYMAIHPPLMFIAYALLTMPFAIGVAHFVGLVRSGEGLFRTWNGSVTRWLRAAWLFLTAALALGALWSYTVLGWGGIWAWDPVETAIFIPWLFLTATLHAVVNYRPGDRYSVLAPAMVASTFALVVYTTTVVRSGVFRSVHSFADNGAGLGMLLLVGATAVLGVGLPLGFWLLREEDDATDDGEWLTRSTLLHGAVLALGLLAFISLWGLTFPVLRDLATGIEVEVTARYYNRWSYPVTLLTMLLLGFYMDFDVEGKRRALAGLGVFAAATVVAALYAPSPAWQLGAGTEASGFYALVGQLSALSAFPPVAYVLMAVVKRALDRIPGAPRRTQLKQTGVMLVHVGVAVLVFSLAFTYLFTGQASVIVGGGGANGGQVDVPNSPYAVQALGFETYSLPEDPNVEGVALSTTELQQRGAATNGTTQAVHGTVTDMRQGPRATVYQLDDSGIWVGVTSPNGTAGPAYARGDAIVARGAVMWNYVPQTDAVVVTDPTNVGTTASPPDSLGLERVRVQAVNLAVIEGNRQVAVGQAAQRRYPRQGGMQTRDVLIDRGLAYDTYVIAAVQGDTASLTVKRIPLMTPLRLSIVSLLVGMLLIFLFDPAHGVWTRPLAPAAETDSDPTTSD</sequence>
<feature type="transmembrane region" description="Helical" evidence="3">
    <location>
        <begin position="402"/>
        <end position="420"/>
    </location>
</feature>
<feature type="transmembrane region" description="Helical" evidence="3">
    <location>
        <begin position="122"/>
        <end position="140"/>
    </location>
</feature>
<feature type="transmembrane region" description="Helical" evidence="3">
    <location>
        <begin position="362"/>
        <end position="382"/>
    </location>
</feature>
<dbReference type="PRINTS" id="PR01410">
    <property type="entry name" value="CCBIOGENESIS"/>
</dbReference>
<keyword evidence="3" id="KW-0812">Transmembrane</keyword>
<feature type="transmembrane region" description="Helical" evidence="3">
    <location>
        <begin position="466"/>
        <end position="486"/>
    </location>
</feature>
<evidence type="ECO:0000256" key="3">
    <source>
        <dbReference type="SAM" id="Phobius"/>
    </source>
</evidence>
<dbReference type="EMBL" id="JBHUDJ010000001">
    <property type="protein sequence ID" value="MFD1586030.1"/>
    <property type="molecule type" value="Genomic_DNA"/>
</dbReference>
<dbReference type="GO" id="GO:0017004">
    <property type="term" value="P:cytochrome complex assembly"/>
    <property type="evidence" value="ECO:0007669"/>
    <property type="project" value="UniProtKB-KW"/>
</dbReference>
<feature type="transmembrane region" description="Helical" evidence="3">
    <location>
        <begin position="279"/>
        <end position="298"/>
    </location>
</feature>